<dbReference type="GO" id="GO:0005524">
    <property type="term" value="F:ATP binding"/>
    <property type="evidence" value="ECO:0007669"/>
    <property type="project" value="UniProtKB-KW"/>
</dbReference>
<dbReference type="AlphaFoldDB" id="X0W627"/>
<sequence>MADTKIAIRARSLSKSLGGRLVLSEIDLDVAEGDRVAITGANGSGKTTLLGCLSSMLRPSTGEIRWFGRPAKADPAARRLIGVV</sequence>
<gene>
    <name evidence="4" type="ORF">S01H1_57381</name>
</gene>
<keyword evidence="2" id="KW-0067">ATP-binding</keyword>
<dbReference type="PANTHER" id="PTHR43158:SF2">
    <property type="entry name" value="SKFA PEPTIDE EXPORT ATP-BINDING PROTEIN SKFE"/>
    <property type="match status" value="1"/>
</dbReference>
<evidence type="ECO:0000256" key="2">
    <source>
        <dbReference type="ARBA" id="ARBA00022840"/>
    </source>
</evidence>
<reference evidence="4" key="1">
    <citation type="journal article" date="2014" name="Front. Microbiol.">
        <title>High frequency of phylogenetically diverse reductive dehalogenase-homologous genes in deep subseafloor sedimentary metagenomes.</title>
        <authorList>
            <person name="Kawai M."/>
            <person name="Futagami T."/>
            <person name="Toyoda A."/>
            <person name="Takaki Y."/>
            <person name="Nishi S."/>
            <person name="Hori S."/>
            <person name="Arai W."/>
            <person name="Tsubouchi T."/>
            <person name="Morono Y."/>
            <person name="Uchiyama I."/>
            <person name="Ito T."/>
            <person name="Fujiyama A."/>
            <person name="Inagaki F."/>
            <person name="Takami H."/>
        </authorList>
    </citation>
    <scope>NUCLEOTIDE SEQUENCE</scope>
    <source>
        <strain evidence="4">Expedition CK06-06</strain>
    </source>
</reference>
<evidence type="ECO:0000313" key="4">
    <source>
        <dbReference type="EMBL" id="GAG25995.1"/>
    </source>
</evidence>
<protein>
    <recommendedName>
        <fullName evidence="3">ABC transporter domain-containing protein</fullName>
    </recommendedName>
</protein>
<evidence type="ECO:0000259" key="3">
    <source>
        <dbReference type="Pfam" id="PF00005"/>
    </source>
</evidence>
<evidence type="ECO:0000256" key="1">
    <source>
        <dbReference type="ARBA" id="ARBA00022741"/>
    </source>
</evidence>
<keyword evidence="1" id="KW-0547">Nucleotide-binding</keyword>
<organism evidence="4">
    <name type="scientific">marine sediment metagenome</name>
    <dbReference type="NCBI Taxonomy" id="412755"/>
    <lineage>
        <taxon>unclassified sequences</taxon>
        <taxon>metagenomes</taxon>
        <taxon>ecological metagenomes</taxon>
    </lineage>
</organism>
<accession>X0W627</accession>
<comment type="caution">
    <text evidence="4">The sequence shown here is derived from an EMBL/GenBank/DDBJ whole genome shotgun (WGS) entry which is preliminary data.</text>
</comment>
<dbReference type="EMBL" id="BARS01037418">
    <property type="protein sequence ID" value="GAG25995.1"/>
    <property type="molecule type" value="Genomic_DNA"/>
</dbReference>
<dbReference type="InterPro" id="IPR027417">
    <property type="entry name" value="P-loop_NTPase"/>
</dbReference>
<feature type="non-terminal residue" evidence="4">
    <location>
        <position position="84"/>
    </location>
</feature>
<dbReference type="InterPro" id="IPR003439">
    <property type="entry name" value="ABC_transporter-like_ATP-bd"/>
</dbReference>
<feature type="domain" description="ABC transporter" evidence="3">
    <location>
        <begin position="23"/>
        <end position="83"/>
    </location>
</feature>
<dbReference type="PANTHER" id="PTHR43158">
    <property type="entry name" value="SKFA PEPTIDE EXPORT ATP-BINDING PROTEIN SKFE"/>
    <property type="match status" value="1"/>
</dbReference>
<dbReference type="Gene3D" id="3.40.50.300">
    <property type="entry name" value="P-loop containing nucleotide triphosphate hydrolases"/>
    <property type="match status" value="1"/>
</dbReference>
<proteinExistence type="predicted"/>
<dbReference type="GO" id="GO:0016887">
    <property type="term" value="F:ATP hydrolysis activity"/>
    <property type="evidence" value="ECO:0007669"/>
    <property type="project" value="InterPro"/>
</dbReference>
<dbReference type="Pfam" id="PF00005">
    <property type="entry name" value="ABC_tran"/>
    <property type="match status" value="1"/>
</dbReference>
<dbReference type="SUPFAM" id="SSF52540">
    <property type="entry name" value="P-loop containing nucleoside triphosphate hydrolases"/>
    <property type="match status" value="1"/>
</dbReference>
<name>X0W627_9ZZZZ</name>